<gene>
    <name evidence="1" type="ORF">CES85_5337</name>
</gene>
<organism evidence="1 2">
    <name type="scientific">Ochrobactrum quorumnocens</name>
    <dbReference type="NCBI Taxonomy" id="271865"/>
    <lineage>
        <taxon>Bacteria</taxon>
        <taxon>Pseudomonadati</taxon>
        <taxon>Pseudomonadota</taxon>
        <taxon>Alphaproteobacteria</taxon>
        <taxon>Hyphomicrobiales</taxon>
        <taxon>Brucellaceae</taxon>
        <taxon>Brucella/Ochrobactrum group</taxon>
        <taxon>Ochrobactrum</taxon>
    </lineage>
</organism>
<name>A0A248UD51_9HYPH</name>
<dbReference type="Proteomes" id="UP000215256">
    <property type="component" value="Chromosome 2"/>
</dbReference>
<dbReference type="CDD" id="cd16892">
    <property type="entry name" value="LT_VirB1-like"/>
    <property type="match status" value="1"/>
</dbReference>
<dbReference type="OrthoDB" id="8277605at2"/>
<dbReference type="RefSeq" id="WP_095445742.1">
    <property type="nucleotide sequence ID" value="NZ_CP022603.1"/>
</dbReference>
<accession>A0A248UD51</accession>
<sequence>MPVPFVDLAQSCAPMMASETLAGIVSLESGFAPFNIRINNGPPLKEQPASKAEAIEIATTLAAEHQDIQLGLGGISIDDLKKLKLSVSDAFDPCANLQATATLLEGYYRFAIRIGDDKSVAGKVMLQSFYGRGDPSIGALVKYDSQVRREIQRLKSTIAKLTIGGRQDGRDHKQTAVTPNIVANVVAENSKEEDASDEAPPLWDVFNSRRRSSILVFSNNHGAK</sequence>
<dbReference type="AlphaFoldDB" id="A0A248UD51"/>
<evidence type="ECO:0000313" key="1">
    <source>
        <dbReference type="EMBL" id="ASV84542.1"/>
    </source>
</evidence>
<evidence type="ECO:0000313" key="2">
    <source>
        <dbReference type="Proteomes" id="UP000215256"/>
    </source>
</evidence>
<protein>
    <submittedName>
        <fullName evidence="1">Transglycosylase SLT domain protein</fullName>
    </submittedName>
</protein>
<proteinExistence type="predicted"/>
<dbReference type="KEGG" id="och:CES85_5337"/>
<dbReference type="EMBL" id="CP022603">
    <property type="protein sequence ID" value="ASV84542.1"/>
    <property type="molecule type" value="Genomic_DNA"/>
</dbReference>
<reference evidence="1 2" key="1">
    <citation type="submission" date="2017-07" db="EMBL/GenBank/DDBJ databases">
        <title>Phylogenetic study on the rhizospheric bacterium Ochrobactrum sp. A44.</title>
        <authorList>
            <person name="Krzyzanowska D.M."/>
            <person name="Ossowicki A."/>
            <person name="Rajewska M."/>
            <person name="Maciag T."/>
            <person name="Kaczynski Z."/>
            <person name="Czerwicka M."/>
            <person name="Jafra S."/>
        </authorList>
    </citation>
    <scope>NUCLEOTIDE SEQUENCE [LARGE SCALE GENOMIC DNA]</scope>
    <source>
        <strain evidence="1 2">A44</strain>
    </source>
</reference>